<feature type="non-terminal residue" evidence="2">
    <location>
        <position position="1"/>
    </location>
</feature>
<reference evidence="2 3" key="1">
    <citation type="submission" date="2014-04" db="EMBL/GenBank/DDBJ databases">
        <authorList>
            <consortium name="DOE Joint Genome Institute"/>
            <person name="Kuo A."/>
            <person name="Kohler A."/>
            <person name="Costa M.D."/>
            <person name="Nagy L.G."/>
            <person name="Floudas D."/>
            <person name="Copeland A."/>
            <person name="Barry K.W."/>
            <person name="Cichocki N."/>
            <person name="Veneault-Fourrey C."/>
            <person name="LaButti K."/>
            <person name="Lindquist E.A."/>
            <person name="Lipzen A."/>
            <person name="Lundell T."/>
            <person name="Morin E."/>
            <person name="Murat C."/>
            <person name="Sun H."/>
            <person name="Tunlid A."/>
            <person name="Henrissat B."/>
            <person name="Grigoriev I.V."/>
            <person name="Hibbett D.S."/>
            <person name="Martin F."/>
            <person name="Nordberg H.P."/>
            <person name="Cantor M.N."/>
            <person name="Hua S.X."/>
        </authorList>
    </citation>
    <scope>NUCLEOTIDE SEQUENCE [LARGE SCALE GENOMIC DNA]</scope>
    <source>
        <strain evidence="2 3">441</strain>
    </source>
</reference>
<organism evidence="2 3">
    <name type="scientific">Pisolithus microcarpus 441</name>
    <dbReference type="NCBI Taxonomy" id="765257"/>
    <lineage>
        <taxon>Eukaryota</taxon>
        <taxon>Fungi</taxon>
        <taxon>Dikarya</taxon>
        <taxon>Basidiomycota</taxon>
        <taxon>Agaricomycotina</taxon>
        <taxon>Agaricomycetes</taxon>
        <taxon>Agaricomycetidae</taxon>
        <taxon>Boletales</taxon>
        <taxon>Sclerodermatineae</taxon>
        <taxon>Pisolithaceae</taxon>
        <taxon>Pisolithus</taxon>
    </lineage>
</organism>
<keyword evidence="3" id="KW-1185">Reference proteome</keyword>
<evidence type="ECO:0000313" key="3">
    <source>
        <dbReference type="Proteomes" id="UP000054018"/>
    </source>
</evidence>
<dbReference type="HOGENOM" id="CLU_158819_1_0_1"/>
<dbReference type="OrthoDB" id="2685026at2759"/>
<dbReference type="STRING" id="765257.A0A0C9Z7X5"/>
<dbReference type="Proteomes" id="UP000054018">
    <property type="component" value="Unassembled WGS sequence"/>
</dbReference>
<reference evidence="3" key="2">
    <citation type="submission" date="2015-01" db="EMBL/GenBank/DDBJ databases">
        <title>Evolutionary Origins and Diversification of the Mycorrhizal Mutualists.</title>
        <authorList>
            <consortium name="DOE Joint Genome Institute"/>
            <consortium name="Mycorrhizal Genomics Consortium"/>
            <person name="Kohler A."/>
            <person name="Kuo A."/>
            <person name="Nagy L.G."/>
            <person name="Floudas D."/>
            <person name="Copeland A."/>
            <person name="Barry K.W."/>
            <person name="Cichocki N."/>
            <person name="Veneault-Fourrey C."/>
            <person name="LaButti K."/>
            <person name="Lindquist E.A."/>
            <person name="Lipzen A."/>
            <person name="Lundell T."/>
            <person name="Morin E."/>
            <person name="Murat C."/>
            <person name="Riley R."/>
            <person name="Ohm R."/>
            <person name="Sun H."/>
            <person name="Tunlid A."/>
            <person name="Henrissat B."/>
            <person name="Grigoriev I.V."/>
            <person name="Hibbett D.S."/>
            <person name="Martin F."/>
        </authorList>
    </citation>
    <scope>NUCLEOTIDE SEQUENCE [LARGE SCALE GENOMIC DNA]</scope>
    <source>
        <strain evidence="3">441</strain>
    </source>
</reference>
<evidence type="ECO:0000256" key="1">
    <source>
        <dbReference type="SAM" id="MobiDB-lite"/>
    </source>
</evidence>
<dbReference type="EMBL" id="KN833871">
    <property type="protein sequence ID" value="KIK15958.1"/>
    <property type="molecule type" value="Genomic_DNA"/>
</dbReference>
<accession>A0A0C9Z7X5</accession>
<name>A0A0C9Z7X5_9AGAM</name>
<protein>
    <submittedName>
        <fullName evidence="2">Uncharacterized protein</fullName>
    </submittedName>
</protein>
<feature type="region of interest" description="Disordered" evidence="1">
    <location>
        <begin position="101"/>
        <end position="126"/>
    </location>
</feature>
<evidence type="ECO:0000313" key="2">
    <source>
        <dbReference type="EMBL" id="KIK15958.1"/>
    </source>
</evidence>
<sequence>IRSYLGDVTGDPKAKMQWAQYFRNVVTHYQVVIEGWPETIPFANLSSASSSLAQLEVLLRKWELGATYWKALSDDELNQLQQRRNEGLENGEIEEHSCCTRLDKGKKRTNHSSAVGMAKPRLREMR</sequence>
<dbReference type="AlphaFoldDB" id="A0A0C9Z7X5"/>
<gene>
    <name evidence="2" type="ORF">PISMIDRAFT_114200</name>
</gene>
<proteinExistence type="predicted"/>